<keyword evidence="2" id="KW-1185">Reference proteome</keyword>
<sequence length="145" mass="16694">MAHSTWQTSPQLLASFLVGKNMTELELFKLRYRVMEEWKTWFRNMSFKASAMSDMYCFHIQAQVMDTENHSDTLTEGSPKIDIQRQIVQTEVKALQHIAAMQAKFGILIKEILELSSALQWGGSIQSPHQMLMSCRIFNHSIVNA</sequence>
<reference evidence="1" key="1">
    <citation type="submission" date="2020-11" db="EMBL/GenBank/DDBJ databases">
        <authorList>
            <consortium name="DOE Joint Genome Institute"/>
            <person name="Ahrendt S."/>
            <person name="Riley R."/>
            <person name="Andreopoulos W."/>
            <person name="Labutti K."/>
            <person name="Pangilinan J."/>
            <person name="Ruiz-Duenas F.J."/>
            <person name="Barrasa J.M."/>
            <person name="Sanchez-Garcia M."/>
            <person name="Camarero S."/>
            <person name="Miyauchi S."/>
            <person name="Serrano A."/>
            <person name="Linde D."/>
            <person name="Babiker R."/>
            <person name="Drula E."/>
            <person name="Ayuso-Fernandez I."/>
            <person name="Pacheco R."/>
            <person name="Padilla G."/>
            <person name="Ferreira P."/>
            <person name="Barriuso J."/>
            <person name="Kellner H."/>
            <person name="Castanera R."/>
            <person name="Alfaro M."/>
            <person name="Ramirez L."/>
            <person name="Pisabarro A.G."/>
            <person name="Kuo A."/>
            <person name="Tritt A."/>
            <person name="Lipzen A."/>
            <person name="He G."/>
            <person name="Yan M."/>
            <person name="Ng V."/>
            <person name="Cullen D."/>
            <person name="Martin F."/>
            <person name="Rosso M.-N."/>
            <person name="Henrissat B."/>
            <person name="Hibbett D."/>
            <person name="Martinez A.T."/>
            <person name="Grigoriev I.V."/>
        </authorList>
    </citation>
    <scope>NUCLEOTIDE SEQUENCE</scope>
    <source>
        <strain evidence="1">ATCC 90797</strain>
    </source>
</reference>
<gene>
    <name evidence="1" type="ORF">BDN71DRAFT_1430172</name>
</gene>
<comment type="caution">
    <text evidence="1">The sequence shown here is derived from an EMBL/GenBank/DDBJ whole genome shotgun (WGS) entry which is preliminary data.</text>
</comment>
<dbReference type="AlphaFoldDB" id="A0A9P5ZYG1"/>
<protein>
    <submittedName>
        <fullName evidence="1">Uncharacterized protein</fullName>
    </submittedName>
</protein>
<organism evidence="1 2">
    <name type="scientific">Pleurotus eryngii</name>
    <name type="common">Boletus of the steppes</name>
    <dbReference type="NCBI Taxonomy" id="5323"/>
    <lineage>
        <taxon>Eukaryota</taxon>
        <taxon>Fungi</taxon>
        <taxon>Dikarya</taxon>
        <taxon>Basidiomycota</taxon>
        <taxon>Agaricomycotina</taxon>
        <taxon>Agaricomycetes</taxon>
        <taxon>Agaricomycetidae</taxon>
        <taxon>Agaricales</taxon>
        <taxon>Pleurotineae</taxon>
        <taxon>Pleurotaceae</taxon>
        <taxon>Pleurotus</taxon>
    </lineage>
</organism>
<name>A0A9P5ZYG1_PLEER</name>
<accession>A0A9P5ZYG1</accession>
<dbReference type="EMBL" id="MU154551">
    <property type="protein sequence ID" value="KAF9496578.1"/>
    <property type="molecule type" value="Genomic_DNA"/>
</dbReference>
<evidence type="ECO:0000313" key="2">
    <source>
        <dbReference type="Proteomes" id="UP000807025"/>
    </source>
</evidence>
<dbReference type="Proteomes" id="UP000807025">
    <property type="component" value="Unassembled WGS sequence"/>
</dbReference>
<proteinExistence type="predicted"/>
<evidence type="ECO:0000313" key="1">
    <source>
        <dbReference type="EMBL" id="KAF9496578.1"/>
    </source>
</evidence>